<evidence type="ECO:0000256" key="2">
    <source>
        <dbReference type="ARBA" id="ARBA00022801"/>
    </source>
</evidence>
<keyword evidence="3 4" id="KW-0326">Glycosidase</keyword>
<feature type="signal peptide" evidence="5">
    <location>
        <begin position="1"/>
        <end position="19"/>
    </location>
</feature>
<evidence type="ECO:0000256" key="3">
    <source>
        <dbReference type="ARBA" id="ARBA00023295"/>
    </source>
</evidence>
<dbReference type="PRINTS" id="PR00740">
    <property type="entry name" value="GLHYDRLASE27"/>
</dbReference>
<dbReference type="InterPro" id="IPR017853">
    <property type="entry name" value="GH"/>
</dbReference>
<keyword evidence="4" id="KW-1015">Disulfide bond</keyword>
<keyword evidence="5" id="KW-0732">Signal</keyword>
<dbReference type="GO" id="GO:0005737">
    <property type="term" value="C:cytoplasm"/>
    <property type="evidence" value="ECO:0007669"/>
    <property type="project" value="TreeGrafter"/>
</dbReference>
<dbReference type="Proteomes" id="UP000801492">
    <property type="component" value="Unassembled WGS sequence"/>
</dbReference>
<comment type="similarity">
    <text evidence="1 4">Belongs to the glycosyl hydrolase 27 family.</text>
</comment>
<dbReference type="PANTHER" id="PTHR11452:SF83">
    <property type="entry name" value="ALPHA-GALACTOSIDASE"/>
    <property type="match status" value="1"/>
</dbReference>
<comment type="subunit">
    <text evidence="4">Homodimer.</text>
</comment>
<dbReference type="GO" id="GO:0009311">
    <property type="term" value="P:oligosaccharide metabolic process"/>
    <property type="evidence" value="ECO:0007669"/>
    <property type="project" value="TreeGrafter"/>
</dbReference>
<accession>A0A8K0CDD1</accession>
<reference evidence="6" key="1">
    <citation type="submission" date="2019-08" db="EMBL/GenBank/DDBJ databases">
        <title>The genome of the North American firefly Photinus pyralis.</title>
        <authorList>
            <consortium name="Photinus pyralis genome working group"/>
            <person name="Fallon T.R."/>
            <person name="Sander Lower S.E."/>
            <person name="Weng J.-K."/>
        </authorList>
    </citation>
    <scope>NUCLEOTIDE SEQUENCE</scope>
    <source>
        <strain evidence="6">TRF0915ILg1</strain>
        <tissue evidence="6">Whole body</tissue>
    </source>
</reference>
<evidence type="ECO:0000313" key="7">
    <source>
        <dbReference type="Proteomes" id="UP000801492"/>
    </source>
</evidence>
<gene>
    <name evidence="6" type="ORF">ILUMI_24049</name>
</gene>
<dbReference type="CDD" id="cd14792">
    <property type="entry name" value="GH27"/>
    <property type="match status" value="1"/>
</dbReference>
<dbReference type="InterPro" id="IPR002241">
    <property type="entry name" value="Glyco_hydro_27"/>
</dbReference>
<feature type="chain" id="PRO_5035441592" description="Alpha-galactosidase" evidence="5">
    <location>
        <begin position="20"/>
        <end position="375"/>
    </location>
</feature>
<dbReference type="SUPFAM" id="SSF51445">
    <property type="entry name" value="(Trans)glycosidases"/>
    <property type="match status" value="1"/>
</dbReference>
<dbReference type="EC" id="3.2.1.-" evidence="4"/>
<evidence type="ECO:0000256" key="4">
    <source>
        <dbReference type="RuleBase" id="RU361168"/>
    </source>
</evidence>
<protein>
    <recommendedName>
        <fullName evidence="4">Alpha-galactosidase</fullName>
        <ecNumber evidence="4">3.2.1.-</ecNumber>
    </recommendedName>
</protein>
<sequence length="375" mass="42648">MKMLGIFLVASVSLVLVNGLENGLARTPPMGWMHWERFRCIIDCDLYPDDCVSEQLFRKMADLLVSEGYLAAGYEYIIVDDCWMSKHRDKEGRLQSDPIRFPSGIKALADYVHSKGLKFGLYEDYGNYTCKGYPGILGHLETDAKTFAEWDVDYVKLDGCYSDYNKLEEGYAEFGRLLNKTGRPMVYSCSWPAYQEPLGIHVSKDTWSNVTNILRWFSKNQNRIAAYAGPGHWNDPDMLIIGNYALSYEQSKAQMAIWAILAAPLIMSNDLRNIEPKFKEILLNKDIIAINQDPLGIQGLLVKTVKNIDIWIKPILPFTEGSYSYAVAFISNRVDGYAYRISVPLKDVGLNHTKGYRVEVSIYSPFTAYRSVKVL</sequence>
<dbReference type="FunFam" id="3.20.20.70:FF:000197">
    <property type="entry name" value="Alpha-galactosidase"/>
    <property type="match status" value="1"/>
</dbReference>
<keyword evidence="7" id="KW-1185">Reference proteome</keyword>
<evidence type="ECO:0000256" key="5">
    <source>
        <dbReference type="SAM" id="SignalP"/>
    </source>
</evidence>
<dbReference type="Gene3D" id="2.60.40.1180">
    <property type="entry name" value="Golgi alpha-mannosidase II"/>
    <property type="match status" value="1"/>
</dbReference>
<dbReference type="OrthoDB" id="5795902at2759"/>
<comment type="caution">
    <text evidence="6">The sequence shown here is derived from an EMBL/GenBank/DDBJ whole genome shotgun (WGS) entry which is preliminary data.</text>
</comment>
<evidence type="ECO:0000313" key="6">
    <source>
        <dbReference type="EMBL" id="KAF2882127.1"/>
    </source>
</evidence>
<dbReference type="AlphaFoldDB" id="A0A8K0CDD1"/>
<dbReference type="InterPro" id="IPR013785">
    <property type="entry name" value="Aldolase_TIM"/>
</dbReference>
<name>A0A8K0CDD1_IGNLU</name>
<dbReference type="EMBL" id="VTPC01090650">
    <property type="protein sequence ID" value="KAF2882127.1"/>
    <property type="molecule type" value="Genomic_DNA"/>
</dbReference>
<dbReference type="GO" id="GO:0004557">
    <property type="term" value="F:alpha-galactosidase activity"/>
    <property type="evidence" value="ECO:0007669"/>
    <property type="project" value="TreeGrafter"/>
</dbReference>
<proteinExistence type="inferred from homology"/>
<keyword evidence="2 4" id="KW-0378">Hydrolase</keyword>
<organism evidence="6 7">
    <name type="scientific">Ignelater luminosus</name>
    <name type="common">Cucubano</name>
    <name type="synonym">Pyrophorus luminosus</name>
    <dbReference type="NCBI Taxonomy" id="2038154"/>
    <lineage>
        <taxon>Eukaryota</taxon>
        <taxon>Metazoa</taxon>
        <taxon>Ecdysozoa</taxon>
        <taxon>Arthropoda</taxon>
        <taxon>Hexapoda</taxon>
        <taxon>Insecta</taxon>
        <taxon>Pterygota</taxon>
        <taxon>Neoptera</taxon>
        <taxon>Endopterygota</taxon>
        <taxon>Coleoptera</taxon>
        <taxon>Polyphaga</taxon>
        <taxon>Elateriformia</taxon>
        <taxon>Elateroidea</taxon>
        <taxon>Elateridae</taxon>
        <taxon>Agrypninae</taxon>
        <taxon>Pyrophorini</taxon>
        <taxon>Ignelater</taxon>
    </lineage>
</organism>
<dbReference type="Gene3D" id="3.20.20.70">
    <property type="entry name" value="Aldolase class I"/>
    <property type="match status" value="1"/>
</dbReference>
<dbReference type="SUPFAM" id="SSF51011">
    <property type="entry name" value="Glycosyl hydrolase domain"/>
    <property type="match status" value="1"/>
</dbReference>
<evidence type="ECO:0000256" key="1">
    <source>
        <dbReference type="ARBA" id="ARBA00009743"/>
    </source>
</evidence>
<dbReference type="InterPro" id="IPR000111">
    <property type="entry name" value="Glyco_hydro_27/36_CS"/>
</dbReference>
<dbReference type="PANTHER" id="PTHR11452">
    <property type="entry name" value="ALPHA-GALACTOSIDASE/ALPHA-N-ACETYLGALACTOSAMINIDASE"/>
    <property type="match status" value="1"/>
</dbReference>
<dbReference type="GO" id="GO:0016139">
    <property type="term" value="P:glycoside catabolic process"/>
    <property type="evidence" value="ECO:0007669"/>
    <property type="project" value="TreeGrafter"/>
</dbReference>
<dbReference type="Pfam" id="PF16499">
    <property type="entry name" value="Melibiase_2"/>
    <property type="match status" value="2"/>
</dbReference>
<dbReference type="InterPro" id="IPR013780">
    <property type="entry name" value="Glyco_hydro_b"/>
</dbReference>
<dbReference type="PROSITE" id="PS00512">
    <property type="entry name" value="ALPHA_GALACTOSIDASE"/>
    <property type="match status" value="1"/>
</dbReference>